<protein>
    <submittedName>
        <fullName evidence="2">Uncharacterized protein</fullName>
    </submittedName>
</protein>
<name>A0A8H7ZZ29_9FUNG</name>
<feature type="compositionally biased region" description="Low complexity" evidence="1">
    <location>
        <begin position="143"/>
        <end position="154"/>
    </location>
</feature>
<evidence type="ECO:0000313" key="3">
    <source>
        <dbReference type="Proteomes" id="UP000673691"/>
    </source>
</evidence>
<evidence type="ECO:0000256" key="1">
    <source>
        <dbReference type="SAM" id="MobiDB-lite"/>
    </source>
</evidence>
<dbReference type="Proteomes" id="UP000673691">
    <property type="component" value="Unassembled WGS sequence"/>
</dbReference>
<sequence length="223" mass="25156">MYCTFWNLPIAHGLLSRQVNNPRDVPRRNEVKNKFPLANFDRRFPVAAISLSHTRFFFFFFFPPDGRTGKGAPRPRLSRPRRPSRGGHAPEAQRVRTETESELFLGGRARRPARRGWERRRLQPGSGRWPVPSPTAEGQADHQAGQGPGQVQPGCDVRDRHGNGWCRLLLSFCFSAFVGEPRPCVRLTAAGRQRRSARVVPIQNGAQSPPPPVCFLHLLPPFP</sequence>
<dbReference type="AlphaFoldDB" id="A0A8H7ZZ29"/>
<comment type="caution">
    <text evidence="2">The sequence shown here is derived from an EMBL/GenBank/DDBJ whole genome shotgun (WGS) entry which is preliminary data.</text>
</comment>
<feature type="region of interest" description="Disordered" evidence="1">
    <location>
        <begin position="69"/>
        <end position="156"/>
    </location>
</feature>
<feature type="compositionally biased region" description="Basic residues" evidence="1">
    <location>
        <begin position="76"/>
        <end position="85"/>
    </location>
</feature>
<organism evidence="2 3">
    <name type="scientific">Olpidium bornovanus</name>
    <dbReference type="NCBI Taxonomy" id="278681"/>
    <lineage>
        <taxon>Eukaryota</taxon>
        <taxon>Fungi</taxon>
        <taxon>Fungi incertae sedis</taxon>
        <taxon>Olpidiomycota</taxon>
        <taxon>Olpidiomycotina</taxon>
        <taxon>Olpidiomycetes</taxon>
        <taxon>Olpidiales</taxon>
        <taxon>Olpidiaceae</taxon>
        <taxon>Olpidium</taxon>
    </lineage>
</organism>
<dbReference type="EMBL" id="JAEFCI010002836">
    <property type="protein sequence ID" value="KAG5461970.1"/>
    <property type="molecule type" value="Genomic_DNA"/>
</dbReference>
<accession>A0A8H7ZZ29</accession>
<reference evidence="2 3" key="1">
    <citation type="journal article" name="Sci. Rep.">
        <title>Genome-scale phylogenetic analyses confirm Olpidium as the closest living zoosporic fungus to the non-flagellated, terrestrial fungi.</title>
        <authorList>
            <person name="Chang Y."/>
            <person name="Rochon D."/>
            <person name="Sekimoto S."/>
            <person name="Wang Y."/>
            <person name="Chovatia M."/>
            <person name="Sandor L."/>
            <person name="Salamov A."/>
            <person name="Grigoriev I.V."/>
            <person name="Stajich J.E."/>
            <person name="Spatafora J.W."/>
        </authorList>
    </citation>
    <scope>NUCLEOTIDE SEQUENCE [LARGE SCALE GENOMIC DNA]</scope>
    <source>
        <strain evidence="2">S191</strain>
    </source>
</reference>
<proteinExistence type="predicted"/>
<evidence type="ECO:0000313" key="2">
    <source>
        <dbReference type="EMBL" id="KAG5461970.1"/>
    </source>
</evidence>
<keyword evidence="3" id="KW-1185">Reference proteome</keyword>
<gene>
    <name evidence="2" type="ORF">BJ554DRAFT_5757</name>
</gene>